<feature type="region of interest" description="Disordered" evidence="1">
    <location>
        <begin position="1"/>
        <end position="94"/>
    </location>
</feature>
<protein>
    <submittedName>
        <fullName evidence="2">Uncharacterized protein</fullName>
    </submittedName>
</protein>
<feature type="compositionally biased region" description="Low complexity" evidence="1">
    <location>
        <begin position="204"/>
        <end position="218"/>
    </location>
</feature>
<evidence type="ECO:0000256" key="1">
    <source>
        <dbReference type="SAM" id="MobiDB-lite"/>
    </source>
</evidence>
<feature type="non-terminal residue" evidence="2">
    <location>
        <position position="1"/>
    </location>
</feature>
<evidence type="ECO:0000313" key="2">
    <source>
        <dbReference type="EMBL" id="CAA9263880.1"/>
    </source>
</evidence>
<dbReference type="AlphaFoldDB" id="A0A6J4IWH1"/>
<feature type="compositionally biased region" description="Gly residues" evidence="1">
    <location>
        <begin position="142"/>
        <end position="153"/>
    </location>
</feature>
<feature type="compositionally biased region" description="Basic residues" evidence="1">
    <location>
        <begin position="1"/>
        <end position="19"/>
    </location>
</feature>
<dbReference type="EMBL" id="CADCTG010000207">
    <property type="protein sequence ID" value="CAA9263880.1"/>
    <property type="molecule type" value="Genomic_DNA"/>
</dbReference>
<feature type="region of interest" description="Disordered" evidence="1">
    <location>
        <begin position="118"/>
        <end position="218"/>
    </location>
</feature>
<feature type="non-terminal residue" evidence="2">
    <location>
        <position position="218"/>
    </location>
</feature>
<feature type="compositionally biased region" description="Basic residues" evidence="1">
    <location>
        <begin position="122"/>
        <end position="141"/>
    </location>
</feature>
<sequence length="218" mass="22708">ADRRCRRRRPPAPARRLRRLAAWPRRDGRSRGARRLLRSFGEPAPPRAPRRGGRRPGGGARAAAGADPGPRRPGFGRAFRVVPAAGGSRRRRLRAGHLRVAAARGRGPAVAARGAGVVLRGGGRRPHAVRPRPRPAGRGRRGGAGDAAGGARHGGVAVPRRGIRPAGRRGDRVRHGAGRAAGGLARGGAAVPRPRRRGRGGVGAAARRTPPAGQRGRA</sequence>
<feature type="compositionally biased region" description="Low complexity" evidence="1">
    <location>
        <begin position="61"/>
        <end position="87"/>
    </location>
</feature>
<organism evidence="2">
    <name type="scientific">uncultured Acetobacteraceae bacterium</name>
    <dbReference type="NCBI Taxonomy" id="169975"/>
    <lineage>
        <taxon>Bacteria</taxon>
        <taxon>Pseudomonadati</taxon>
        <taxon>Pseudomonadota</taxon>
        <taxon>Alphaproteobacteria</taxon>
        <taxon>Acetobacterales</taxon>
        <taxon>Acetobacteraceae</taxon>
        <taxon>environmental samples</taxon>
    </lineage>
</organism>
<proteinExistence type="predicted"/>
<gene>
    <name evidence="2" type="ORF">AVDCRST_MAG08-2822</name>
</gene>
<reference evidence="2" key="1">
    <citation type="submission" date="2020-02" db="EMBL/GenBank/DDBJ databases">
        <authorList>
            <person name="Meier V. D."/>
        </authorList>
    </citation>
    <scope>NUCLEOTIDE SEQUENCE</scope>
    <source>
        <strain evidence="2">AVDCRST_MAG08</strain>
    </source>
</reference>
<accession>A0A6J4IWH1</accession>
<name>A0A6J4IWH1_9PROT</name>